<gene>
    <name evidence="3" type="primary">TPHA0I01720</name>
    <name evidence="3" type="ordered locus">TPHA_0I01720</name>
</gene>
<dbReference type="HOGENOM" id="CLU_127263_1_0_1"/>
<dbReference type="GO" id="GO:0033615">
    <property type="term" value="P:mitochondrial proton-transporting ATP synthase complex assembly"/>
    <property type="evidence" value="ECO:0007669"/>
    <property type="project" value="EnsemblFungi"/>
</dbReference>
<dbReference type="Proteomes" id="UP000005666">
    <property type="component" value="Chromosome 9"/>
</dbReference>
<dbReference type="EMBL" id="HE612864">
    <property type="protein sequence ID" value="CCE64676.1"/>
    <property type="molecule type" value="Genomic_DNA"/>
</dbReference>
<dbReference type="GO" id="GO:1990524">
    <property type="term" value="C:INA complex"/>
    <property type="evidence" value="ECO:0007669"/>
    <property type="project" value="EnsemblFungi"/>
</dbReference>
<reference evidence="3 4" key="1">
    <citation type="journal article" date="2011" name="Proc. Natl. Acad. Sci. U.S.A.">
        <title>Evolutionary erosion of yeast sex chromosomes by mating-type switching accidents.</title>
        <authorList>
            <person name="Gordon J.L."/>
            <person name="Armisen D."/>
            <person name="Proux-Wera E."/>
            <person name="Oheigeartaigh S.S."/>
            <person name="Byrne K.P."/>
            <person name="Wolfe K.H."/>
        </authorList>
    </citation>
    <scope>NUCLEOTIDE SEQUENCE [LARGE SCALE GENOMIC DNA]</scope>
    <source>
        <strain evidence="4">ATCC 24235 / CBS 4417 / NBRC 1672 / NRRL Y-8282 / UCD 70-5</strain>
    </source>
</reference>
<name>G8BXP8_TETPH</name>
<dbReference type="RefSeq" id="XP_003687110.1">
    <property type="nucleotide sequence ID" value="XM_003687062.1"/>
</dbReference>
<evidence type="ECO:0008006" key="5">
    <source>
        <dbReference type="Google" id="ProtNLM"/>
    </source>
</evidence>
<evidence type="ECO:0000313" key="4">
    <source>
        <dbReference type="Proteomes" id="UP000005666"/>
    </source>
</evidence>
<dbReference type="GeneID" id="11534478"/>
<evidence type="ECO:0000256" key="2">
    <source>
        <dbReference type="SAM" id="Phobius"/>
    </source>
</evidence>
<dbReference type="GO" id="GO:1990677">
    <property type="term" value="C:mitochondrial inner membrane assembly complex"/>
    <property type="evidence" value="ECO:0007669"/>
    <property type="project" value="EnsemblFungi"/>
</dbReference>
<keyword evidence="2" id="KW-1133">Transmembrane helix</keyword>
<keyword evidence="2" id="KW-0812">Transmembrane</keyword>
<evidence type="ECO:0000313" key="3">
    <source>
        <dbReference type="EMBL" id="CCE64676.1"/>
    </source>
</evidence>
<dbReference type="eggNOG" id="ENOG502S3U1">
    <property type="taxonomic scope" value="Eukaryota"/>
</dbReference>
<evidence type="ECO:0000256" key="1">
    <source>
        <dbReference type="SAM" id="Coils"/>
    </source>
</evidence>
<accession>G8BXP8</accession>
<keyword evidence="1" id="KW-0175">Coiled coil</keyword>
<dbReference type="OMA" id="HYVWWKL"/>
<dbReference type="KEGG" id="tpf:TPHA_0I01720"/>
<dbReference type="OrthoDB" id="4082954at2759"/>
<feature type="coiled-coil region" evidence="1">
    <location>
        <begin position="133"/>
        <end position="167"/>
    </location>
</feature>
<organism evidence="3 4">
    <name type="scientific">Tetrapisispora phaffii (strain ATCC 24235 / CBS 4417 / NBRC 1672 / NRRL Y-8282 / UCD 70-5)</name>
    <name type="common">Yeast</name>
    <name type="synonym">Fabospora phaffii</name>
    <dbReference type="NCBI Taxonomy" id="1071381"/>
    <lineage>
        <taxon>Eukaryota</taxon>
        <taxon>Fungi</taxon>
        <taxon>Dikarya</taxon>
        <taxon>Ascomycota</taxon>
        <taxon>Saccharomycotina</taxon>
        <taxon>Saccharomycetes</taxon>
        <taxon>Saccharomycetales</taxon>
        <taxon>Saccharomycetaceae</taxon>
        <taxon>Tetrapisispora</taxon>
    </lineage>
</organism>
<keyword evidence="4" id="KW-1185">Reference proteome</keyword>
<proteinExistence type="predicted"/>
<keyword evidence="2" id="KW-0472">Membrane</keyword>
<protein>
    <recommendedName>
        <fullName evidence="5">Inner membrane assembly complex subunit 17</fullName>
    </recommendedName>
</protein>
<dbReference type="AlphaFoldDB" id="G8BXP8"/>
<feature type="transmembrane region" description="Helical" evidence="2">
    <location>
        <begin position="112"/>
        <end position="132"/>
    </location>
</feature>
<sequence length="185" mass="22007">MTLYKIASNVPVLGLKITNKTTVKGGLLKIQHAKSLSTFRTLRLPTKQKELRTLEDLAELKSLDDVDPQLIRKLINEKTSELNMKNEMNFLKQMQIEQDNNQSVPLKQYNRAIWVFLLMSSSFYLMFHLVWWKLEYNEKELKLKQESEELEHELQSILNEKEEQKSNIIPNNKDVTKQKPWYKIW</sequence>